<dbReference type="InterPro" id="IPR027849">
    <property type="entry name" value="DUF4434"/>
</dbReference>
<accession>A0A6M8SQ22</accession>
<proteinExistence type="predicted"/>
<dbReference type="KEGG" id="dee:HQN60_11880"/>
<feature type="signal peptide" evidence="1">
    <location>
        <begin position="1"/>
        <end position="18"/>
    </location>
</feature>
<feature type="chain" id="PRO_5026686282" description="DUF4434 domain-containing protein" evidence="1">
    <location>
        <begin position="19"/>
        <end position="319"/>
    </location>
</feature>
<organism evidence="3 4">
    <name type="scientific">Deefgea piscis</name>
    <dbReference type="NCBI Taxonomy" id="2739061"/>
    <lineage>
        <taxon>Bacteria</taxon>
        <taxon>Pseudomonadati</taxon>
        <taxon>Pseudomonadota</taxon>
        <taxon>Betaproteobacteria</taxon>
        <taxon>Neisseriales</taxon>
        <taxon>Chitinibacteraceae</taxon>
        <taxon>Deefgea</taxon>
    </lineage>
</organism>
<dbReference type="Pfam" id="PF14488">
    <property type="entry name" value="DUF4434"/>
    <property type="match status" value="1"/>
</dbReference>
<feature type="domain" description="DUF4434" evidence="2">
    <location>
        <begin position="29"/>
        <end position="277"/>
    </location>
</feature>
<evidence type="ECO:0000313" key="4">
    <source>
        <dbReference type="Proteomes" id="UP000504844"/>
    </source>
</evidence>
<keyword evidence="1" id="KW-0732">Signal</keyword>
<name>A0A6M8SQ22_9NEIS</name>
<evidence type="ECO:0000313" key="3">
    <source>
        <dbReference type="EMBL" id="QKJ67342.1"/>
    </source>
</evidence>
<evidence type="ECO:0000256" key="1">
    <source>
        <dbReference type="SAM" id="SignalP"/>
    </source>
</evidence>
<dbReference type="AlphaFoldDB" id="A0A6M8SQ22"/>
<gene>
    <name evidence="3" type="ORF">HQN60_11880</name>
</gene>
<dbReference type="EMBL" id="CP054143">
    <property type="protein sequence ID" value="QKJ67342.1"/>
    <property type="molecule type" value="Genomic_DNA"/>
</dbReference>
<keyword evidence="4" id="KW-1185">Reference proteome</keyword>
<dbReference type="Proteomes" id="UP000504844">
    <property type="component" value="Chromosome"/>
</dbReference>
<protein>
    <recommendedName>
        <fullName evidence="2">DUF4434 domain-containing protein</fullName>
    </recommendedName>
</protein>
<evidence type="ECO:0000259" key="2">
    <source>
        <dbReference type="Pfam" id="PF14488"/>
    </source>
</evidence>
<dbReference type="RefSeq" id="WP_173533844.1">
    <property type="nucleotide sequence ID" value="NZ_CP054143.1"/>
</dbReference>
<reference evidence="3 4" key="1">
    <citation type="submission" date="2020-05" db="EMBL/GenBank/DDBJ databases">
        <title>Complete genome sequence of Deefgea sp. D17.</title>
        <authorList>
            <person name="Bae J.-W."/>
            <person name="Han J.E."/>
        </authorList>
    </citation>
    <scope>NUCLEOTIDE SEQUENCE [LARGE SCALE GENOMIC DNA]</scope>
    <source>
        <strain evidence="3 4">D17</strain>
    </source>
</reference>
<sequence>MKWAWAVAAWGVSSVLLASPCQDAVLKTVILQPWQSQSEVTVDNARRINRQLDALGFNVVLLQWSRNGLTEFWPSDGSGWLQNRLLSPARRSYIMGLYSDPGFFNALNLPDNELEAYLSVLREMSLAEAKKIITQSKVKMIGWYLPEEIDDLNWRTPARQAMLARHYQAISRDLKALRPDLPVYASSFFGGFSTPKEYAEMLRSLQQQTGIQWMVQGGQGVLRKPQPATASYLSAVNAALPRQQWSGILEVFTEKNSPKAQRFCPANLPEIQQRKAVWCAATGASPTVYFSLNQLSESLFGIPNTGCKNEPLHGPYHRD</sequence>
<dbReference type="Gene3D" id="3.20.20.80">
    <property type="entry name" value="Glycosidases"/>
    <property type="match status" value="1"/>
</dbReference>